<name>A0AAN7RB88_TRANT</name>
<evidence type="ECO:0000256" key="1">
    <source>
        <dbReference type="SAM" id="MobiDB-lite"/>
    </source>
</evidence>
<comment type="caution">
    <text evidence="2">The sequence shown here is derived from an EMBL/GenBank/DDBJ whole genome shotgun (WGS) entry which is preliminary data.</text>
</comment>
<gene>
    <name evidence="2" type="ORF">SAY86_012065</name>
</gene>
<reference evidence="2 3" key="1">
    <citation type="journal article" date="2023" name="Hortic Res">
        <title>Pangenome of water caltrop reveals structural variations and asymmetric subgenome divergence after allopolyploidization.</title>
        <authorList>
            <person name="Zhang X."/>
            <person name="Chen Y."/>
            <person name="Wang L."/>
            <person name="Yuan Y."/>
            <person name="Fang M."/>
            <person name="Shi L."/>
            <person name="Lu R."/>
            <person name="Comes H.P."/>
            <person name="Ma Y."/>
            <person name="Chen Y."/>
            <person name="Huang G."/>
            <person name="Zhou Y."/>
            <person name="Zheng Z."/>
            <person name="Qiu Y."/>
        </authorList>
    </citation>
    <scope>NUCLEOTIDE SEQUENCE [LARGE SCALE GENOMIC DNA]</scope>
    <source>
        <strain evidence="2">F231</strain>
    </source>
</reference>
<feature type="compositionally biased region" description="Polar residues" evidence="1">
    <location>
        <begin position="62"/>
        <end position="72"/>
    </location>
</feature>
<dbReference type="EMBL" id="JAXQNO010000007">
    <property type="protein sequence ID" value="KAK4794071.1"/>
    <property type="molecule type" value="Genomic_DNA"/>
</dbReference>
<dbReference type="AlphaFoldDB" id="A0AAN7RB88"/>
<proteinExistence type="predicted"/>
<protein>
    <submittedName>
        <fullName evidence="2">Uncharacterized protein</fullName>
    </submittedName>
</protein>
<feature type="compositionally biased region" description="Polar residues" evidence="1">
    <location>
        <begin position="41"/>
        <end position="50"/>
    </location>
</feature>
<evidence type="ECO:0000313" key="3">
    <source>
        <dbReference type="Proteomes" id="UP001346149"/>
    </source>
</evidence>
<keyword evidence="3" id="KW-1185">Reference proteome</keyword>
<feature type="region of interest" description="Disordered" evidence="1">
    <location>
        <begin position="30"/>
        <end position="86"/>
    </location>
</feature>
<evidence type="ECO:0000313" key="2">
    <source>
        <dbReference type="EMBL" id="KAK4794071.1"/>
    </source>
</evidence>
<accession>A0AAN7RB88</accession>
<sequence>MCVIRGGGNSDSELLTTLFNNRPTDVVSHLNSADKVESIGSKPSSKNQKAGQREKERELEYSDTTSAVSSRPSLRDQASPPSSRRK</sequence>
<organism evidence="2 3">
    <name type="scientific">Trapa natans</name>
    <name type="common">Water chestnut</name>
    <dbReference type="NCBI Taxonomy" id="22666"/>
    <lineage>
        <taxon>Eukaryota</taxon>
        <taxon>Viridiplantae</taxon>
        <taxon>Streptophyta</taxon>
        <taxon>Embryophyta</taxon>
        <taxon>Tracheophyta</taxon>
        <taxon>Spermatophyta</taxon>
        <taxon>Magnoliopsida</taxon>
        <taxon>eudicotyledons</taxon>
        <taxon>Gunneridae</taxon>
        <taxon>Pentapetalae</taxon>
        <taxon>rosids</taxon>
        <taxon>malvids</taxon>
        <taxon>Myrtales</taxon>
        <taxon>Lythraceae</taxon>
        <taxon>Trapa</taxon>
    </lineage>
</organism>
<feature type="compositionally biased region" description="Basic and acidic residues" evidence="1">
    <location>
        <begin position="51"/>
        <end position="60"/>
    </location>
</feature>
<dbReference type="Proteomes" id="UP001346149">
    <property type="component" value="Unassembled WGS sequence"/>
</dbReference>